<accession>A0AAV9TX22</accession>
<gene>
    <name evidence="3" type="ORF">QIS74_00890</name>
</gene>
<name>A0AAV9TX22_9PEZI</name>
<feature type="chain" id="PRO_5043990201" evidence="2">
    <location>
        <begin position="20"/>
        <end position="205"/>
    </location>
</feature>
<reference evidence="3 4" key="1">
    <citation type="submission" date="2023-04" db="EMBL/GenBank/DDBJ databases">
        <title>Colletotrichum tabacum stain YC1 causing leaf anthracnose on Nicotiana tabacum(L.) cv.</title>
        <authorList>
            <person name="Ji Z."/>
            <person name="Wang M."/>
            <person name="Zhang J."/>
            <person name="Wang N."/>
            <person name="Zhou Z."/>
        </authorList>
    </citation>
    <scope>NUCLEOTIDE SEQUENCE [LARGE SCALE GENOMIC DNA]</scope>
    <source>
        <strain evidence="3 4">YC1</strain>
    </source>
</reference>
<feature type="signal peptide" evidence="2">
    <location>
        <begin position="1"/>
        <end position="19"/>
    </location>
</feature>
<comment type="caution">
    <text evidence="3">The sequence shown here is derived from an EMBL/GenBank/DDBJ whole genome shotgun (WGS) entry which is preliminary data.</text>
</comment>
<dbReference type="EMBL" id="JASAOK010000001">
    <property type="protein sequence ID" value="KAK6227335.1"/>
    <property type="molecule type" value="Genomic_DNA"/>
</dbReference>
<feature type="region of interest" description="Disordered" evidence="1">
    <location>
        <begin position="37"/>
        <end position="59"/>
    </location>
</feature>
<protein>
    <submittedName>
        <fullName evidence="3">Uncharacterized protein</fullName>
    </submittedName>
</protein>
<keyword evidence="4" id="KW-1185">Reference proteome</keyword>
<feature type="compositionally biased region" description="Low complexity" evidence="1">
    <location>
        <begin position="50"/>
        <end position="59"/>
    </location>
</feature>
<dbReference type="AlphaFoldDB" id="A0AAV9TX22"/>
<evidence type="ECO:0000313" key="4">
    <source>
        <dbReference type="Proteomes" id="UP001327957"/>
    </source>
</evidence>
<dbReference type="Proteomes" id="UP001327957">
    <property type="component" value="Unassembled WGS sequence"/>
</dbReference>
<evidence type="ECO:0000256" key="2">
    <source>
        <dbReference type="SAM" id="SignalP"/>
    </source>
</evidence>
<organism evidence="3 4">
    <name type="scientific">Colletotrichum tabaci</name>
    <dbReference type="NCBI Taxonomy" id="1209068"/>
    <lineage>
        <taxon>Eukaryota</taxon>
        <taxon>Fungi</taxon>
        <taxon>Dikarya</taxon>
        <taxon>Ascomycota</taxon>
        <taxon>Pezizomycotina</taxon>
        <taxon>Sordariomycetes</taxon>
        <taxon>Hypocreomycetidae</taxon>
        <taxon>Glomerellales</taxon>
        <taxon>Glomerellaceae</taxon>
        <taxon>Colletotrichum</taxon>
        <taxon>Colletotrichum destructivum species complex</taxon>
    </lineage>
</organism>
<evidence type="ECO:0000313" key="3">
    <source>
        <dbReference type="EMBL" id="KAK6227335.1"/>
    </source>
</evidence>
<evidence type="ECO:0000256" key="1">
    <source>
        <dbReference type="SAM" id="MobiDB-lite"/>
    </source>
</evidence>
<keyword evidence="2" id="KW-0732">Signal</keyword>
<sequence length="205" mass="22900">MRYNQLILSLFLLFTFVIALPTPAPVEGVATQVAADKNKNNKNGTKKTTTKTTNTRTTNNTKRPVVKAADCTAAKNLAAGIKRNMDIQDDELKQLEAVRAIVTSKDAANKQNQFKLTKERLVQTVKEGMSVRENNERMATSTKDNNVMKGLKTVADAQKKELEQVKKLDLKNTNANNDLFNTLKDEFKKGKKKNDDNRKEALKGC</sequence>
<proteinExistence type="predicted"/>